<dbReference type="FunFam" id="3.40.50.1260:FF:000031">
    <property type="entry name" value="Phosphoglycerate kinase 1"/>
    <property type="match status" value="1"/>
</dbReference>
<dbReference type="PANTHER" id="PTHR11406">
    <property type="entry name" value="PHOSPHOGLYCERATE KINASE"/>
    <property type="match status" value="1"/>
</dbReference>
<dbReference type="UniPathway" id="UPA00109">
    <property type="reaction ID" value="UER00185"/>
</dbReference>
<feature type="binding site" evidence="14">
    <location>
        <position position="152"/>
    </location>
    <ligand>
        <name>(2R)-3-phosphoglycerate</name>
        <dbReference type="ChEBI" id="CHEBI:58272"/>
    </ligand>
</feature>
<dbReference type="PIRSF" id="PIRSF000724">
    <property type="entry name" value="Pgk"/>
    <property type="match status" value="1"/>
</dbReference>
<evidence type="ECO:0000256" key="6">
    <source>
        <dbReference type="ARBA" id="ARBA00016471"/>
    </source>
</evidence>
<feature type="binding site" evidence="14">
    <location>
        <position position="119"/>
    </location>
    <ligand>
        <name>(2R)-3-phosphoglycerate</name>
        <dbReference type="ChEBI" id="CHEBI:58272"/>
    </ligand>
</feature>
<dbReference type="AlphaFoldDB" id="A0A2U1VA45"/>
<gene>
    <name evidence="13 17" type="primary">pgk</name>
    <name evidence="17" type="ORF">CR165_02520</name>
</gene>
<evidence type="ECO:0000256" key="15">
    <source>
        <dbReference type="PIRSR" id="PIRSR000724-2"/>
    </source>
</evidence>
<dbReference type="Proteomes" id="UP000245048">
    <property type="component" value="Unassembled WGS sequence"/>
</dbReference>
<keyword evidence="9 13" id="KW-0547">Nucleotide-binding</keyword>
<feature type="binding site" evidence="13">
    <location>
        <position position="37"/>
    </location>
    <ligand>
        <name>substrate</name>
    </ligand>
</feature>
<dbReference type="InterPro" id="IPR036043">
    <property type="entry name" value="Phosphoglycerate_kinase_sf"/>
</dbReference>
<feature type="binding site" evidence="13 15">
    <location>
        <begin position="354"/>
        <end position="357"/>
    </location>
    <ligand>
        <name>ATP</name>
        <dbReference type="ChEBI" id="CHEBI:30616"/>
    </ligand>
</feature>
<evidence type="ECO:0000256" key="3">
    <source>
        <dbReference type="ARBA" id="ARBA00008982"/>
    </source>
</evidence>
<dbReference type="InterPro" id="IPR001576">
    <property type="entry name" value="Phosphoglycerate_kinase"/>
</dbReference>
<dbReference type="GO" id="GO:0004618">
    <property type="term" value="F:phosphoglycerate kinase activity"/>
    <property type="evidence" value="ECO:0007669"/>
    <property type="project" value="UniProtKB-UniRule"/>
</dbReference>
<dbReference type="HAMAP" id="MF_00145">
    <property type="entry name" value="Phosphoglyc_kinase"/>
    <property type="match status" value="1"/>
</dbReference>
<evidence type="ECO:0000256" key="4">
    <source>
        <dbReference type="ARBA" id="ARBA00011245"/>
    </source>
</evidence>
<feature type="binding site" evidence="13">
    <location>
        <position position="119"/>
    </location>
    <ligand>
        <name>substrate</name>
    </ligand>
</feature>
<name>A0A2U1VA45_9PROT</name>
<evidence type="ECO:0000256" key="10">
    <source>
        <dbReference type="ARBA" id="ARBA00022777"/>
    </source>
</evidence>
<comment type="caution">
    <text evidence="13">Lacks conserved residue(s) required for the propagation of feature annotation.</text>
</comment>
<dbReference type="EMBL" id="PDOA01000001">
    <property type="protein sequence ID" value="PWC30792.1"/>
    <property type="molecule type" value="Genomic_DNA"/>
</dbReference>
<dbReference type="EC" id="2.7.2.3" evidence="5 13"/>
<evidence type="ECO:0000313" key="18">
    <source>
        <dbReference type="Proteomes" id="UP000245048"/>
    </source>
</evidence>
<comment type="caution">
    <text evidence="17">The sequence shown here is derived from an EMBL/GenBank/DDBJ whole genome shotgun (WGS) entry which is preliminary data.</text>
</comment>
<protein>
    <recommendedName>
        <fullName evidence="6 13">Phosphoglycerate kinase</fullName>
        <ecNumber evidence="5 13">2.7.2.3</ecNumber>
    </recommendedName>
</protein>
<evidence type="ECO:0000256" key="9">
    <source>
        <dbReference type="ARBA" id="ARBA00022741"/>
    </source>
</evidence>
<evidence type="ECO:0000256" key="2">
    <source>
        <dbReference type="ARBA" id="ARBA00004838"/>
    </source>
</evidence>
<evidence type="ECO:0000256" key="13">
    <source>
        <dbReference type="HAMAP-Rule" id="MF_00145"/>
    </source>
</evidence>
<feature type="binding site" evidence="13 15">
    <location>
        <position position="324"/>
    </location>
    <ligand>
        <name>ATP</name>
        <dbReference type="ChEBI" id="CHEBI:30616"/>
    </ligand>
</feature>
<evidence type="ECO:0000256" key="5">
    <source>
        <dbReference type="ARBA" id="ARBA00013061"/>
    </source>
</evidence>
<feature type="binding site" evidence="13">
    <location>
        <position position="152"/>
    </location>
    <ligand>
        <name>substrate</name>
    </ligand>
</feature>
<dbReference type="GO" id="GO:0043531">
    <property type="term" value="F:ADP binding"/>
    <property type="evidence" value="ECO:0007669"/>
    <property type="project" value="TreeGrafter"/>
</dbReference>
<comment type="pathway">
    <text evidence="2 13">Carbohydrate degradation; glycolysis; pyruvate from D-glyceraldehyde 3-phosphate: step 2/5.</text>
</comment>
<evidence type="ECO:0000256" key="8">
    <source>
        <dbReference type="ARBA" id="ARBA00022679"/>
    </source>
</evidence>
<comment type="catalytic activity">
    <reaction evidence="1 13 16">
        <text>(2R)-3-phosphoglycerate + ATP = (2R)-3-phospho-glyceroyl phosphate + ADP</text>
        <dbReference type="Rhea" id="RHEA:14801"/>
        <dbReference type="ChEBI" id="CHEBI:30616"/>
        <dbReference type="ChEBI" id="CHEBI:57604"/>
        <dbReference type="ChEBI" id="CHEBI:58272"/>
        <dbReference type="ChEBI" id="CHEBI:456216"/>
        <dbReference type="EC" id="2.7.2.3"/>
    </reaction>
</comment>
<dbReference type="GO" id="GO:0006096">
    <property type="term" value="P:glycolytic process"/>
    <property type="evidence" value="ECO:0007669"/>
    <property type="project" value="UniProtKB-UniRule"/>
</dbReference>
<keyword evidence="7 13" id="KW-0963">Cytoplasm</keyword>
<feature type="binding site" evidence="13 15">
    <location>
        <position position="202"/>
    </location>
    <ligand>
        <name>ATP</name>
        <dbReference type="ChEBI" id="CHEBI:30616"/>
    </ligand>
</feature>
<dbReference type="FunFam" id="3.40.50.1260:FF:000006">
    <property type="entry name" value="Phosphoglycerate kinase"/>
    <property type="match status" value="1"/>
</dbReference>
<dbReference type="SUPFAM" id="SSF53748">
    <property type="entry name" value="Phosphoglycerate kinase"/>
    <property type="match status" value="1"/>
</dbReference>
<evidence type="ECO:0000256" key="7">
    <source>
        <dbReference type="ARBA" id="ARBA00022490"/>
    </source>
</evidence>
<dbReference type="OrthoDB" id="9808460at2"/>
<accession>A0A2U1VA45</accession>
<dbReference type="GO" id="GO:0006094">
    <property type="term" value="P:gluconeogenesis"/>
    <property type="evidence" value="ECO:0007669"/>
    <property type="project" value="TreeGrafter"/>
</dbReference>
<comment type="subcellular location">
    <subcellularLocation>
        <location evidence="13">Cytoplasm</location>
    </subcellularLocation>
</comment>
<feature type="binding site" evidence="13 14">
    <location>
        <begin position="60"/>
        <end position="63"/>
    </location>
    <ligand>
        <name>substrate</name>
    </ligand>
</feature>
<evidence type="ECO:0000256" key="16">
    <source>
        <dbReference type="RuleBase" id="RU000532"/>
    </source>
</evidence>
<dbReference type="PANTHER" id="PTHR11406:SF23">
    <property type="entry name" value="PHOSPHOGLYCERATE KINASE 1, CHLOROPLASTIC-RELATED"/>
    <property type="match status" value="1"/>
</dbReference>
<comment type="similarity">
    <text evidence="3 13 16">Belongs to the phosphoglycerate kinase family.</text>
</comment>
<keyword evidence="8 13" id="KW-0808">Transferase</keyword>
<dbReference type="CDD" id="cd00318">
    <property type="entry name" value="Phosphoglycerate_kinase"/>
    <property type="match status" value="1"/>
</dbReference>
<dbReference type="GO" id="GO:0005524">
    <property type="term" value="F:ATP binding"/>
    <property type="evidence" value="ECO:0007669"/>
    <property type="project" value="UniProtKB-KW"/>
</dbReference>
<comment type="subunit">
    <text evidence="4 13">Monomer.</text>
</comment>
<feature type="binding site" evidence="13 14">
    <location>
        <begin position="22"/>
        <end position="24"/>
    </location>
    <ligand>
        <name>substrate</name>
    </ligand>
</feature>
<keyword evidence="18" id="KW-1185">Reference proteome</keyword>
<evidence type="ECO:0000256" key="11">
    <source>
        <dbReference type="ARBA" id="ARBA00022840"/>
    </source>
</evidence>
<evidence type="ECO:0000256" key="1">
    <source>
        <dbReference type="ARBA" id="ARBA00000642"/>
    </source>
</evidence>
<evidence type="ECO:0000313" key="17">
    <source>
        <dbReference type="EMBL" id="PWC30792.1"/>
    </source>
</evidence>
<keyword evidence="12 13" id="KW-0324">Glycolysis</keyword>
<dbReference type="RefSeq" id="WP_109515363.1">
    <property type="nucleotide sequence ID" value="NZ_JBHSCH010000001.1"/>
</dbReference>
<keyword evidence="10 13" id="KW-0418">Kinase</keyword>
<keyword evidence="11 13" id="KW-0067">ATP-binding</keyword>
<dbReference type="PRINTS" id="PR00477">
    <property type="entry name" value="PHGLYCKINASE"/>
</dbReference>
<dbReference type="Pfam" id="PF00162">
    <property type="entry name" value="PGK"/>
    <property type="match status" value="1"/>
</dbReference>
<organism evidence="17 18">
    <name type="scientific">Teichococcus aestuarii</name>
    <dbReference type="NCBI Taxonomy" id="568898"/>
    <lineage>
        <taxon>Bacteria</taxon>
        <taxon>Pseudomonadati</taxon>
        <taxon>Pseudomonadota</taxon>
        <taxon>Alphaproteobacteria</taxon>
        <taxon>Acetobacterales</taxon>
        <taxon>Roseomonadaceae</taxon>
        <taxon>Roseomonas</taxon>
    </lineage>
</organism>
<sequence length="398" mass="41693">MARFRTLDQLDPAGKRVLLRADLNLPVRDGQITDRTRIERLSPTIRELAEKGARVIVCSHFDRPKGKRVPEMSLKPMAEALAGSLGRPVAFADDCIGPVAEAAVAALKDGEVLVLENTRYHAGEEKNDPAMAEALAKLGDVFVNDAFSAAHRAHASTEGVAHRLPSYAGRLMQAELEALDAALGTPARPVVAIVGGAKVSTKLDLLGNLSRKVDVLVIGGAMANTFLAAKGMSMGKSLQEAEMHETALRILDEAKAANCEVLLPEDLVVAEAFAANAPHRTVAADKVPEGMMALDVGPGTVAAVESRLKRASTLVWNGPFGAFEIPPFDTATVQVAQMAAGLTTSAGLKTIGGGGDTVSALRHAGVAERMTYVSSAGGAFLEWLEGKTLPGVAVLQEG</sequence>
<evidence type="ECO:0000256" key="14">
    <source>
        <dbReference type="PIRSR" id="PIRSR000724-1"/>
    </source>
</evidence>
<dbReference type="InterPro" id="IPR015824">
    <property type="entry name" value="Phosphoglycerate_kinase_N"/>
</dbReference>
<feature type="binding site" evidence="14">
    <location>
        <position position="37"/>
    </location>
    <ligand>
        <name>(2R)-3-phosphoglycerate</name>
        <dbReference type="ChEBI" id="CHEBI:58272"/>
    </ligand>
</feature>
<dbReference type="GO" id="GO:0005829">
    <property type="term" value="C:cytosol"/>
    <property type="evidence" value="ECO:0007669"/>
    <property type="project" value="TreeGrafter"/>
</dbReference>
<evidence type="ECO:0000256" key="12">
    <source>
        <dbReference type="ARBA" id="ARBA00023152"/>
    </source>
</evidence>
<proteinExistence type="inferred from homology"/>
<dbReference type="Gene3D" id="3.40.50.1260">
    <property type="entry name" value="Phosphoglycerate kinase, N-terminal domain"/>
    <property type="match status" value="2"/>
</dbReference>
<reference evidence="18" key="1">
    <citation type="submission" date="2017-10" db="EMBL/GenBank/DDBJ databases">
        <authorList>
            <person name="Toshchakov S.V."/>
            <person name="Goeva M.A."/>
        </authorList>
    </citation>
    <scope>NUCLEOTIDE SEQUENCE [LARGE SCALE GENOMIC DNA]</scope>
    <source>
        <strain evidence="18">JR1/69-1-13</strain>
    </source>
</reference>